<organism evidence="10 11">
    <name type="scientific">Brassica cretica</name>
    <name type="common">Mustard</name>
    <dbReference type="NCBI Taxonomy" id="69181"/>
    <lineage>
        <taxon>Eukaryota</taxon>
        <taxon>Viridiplantae</taxon>
        <taxon>Streptophyta</taxon>
        <taxon>Embryophyta</taxon>
        <taxon>Tracheophyta</taxon>
        <taxon>Spermatophyta</taxon>
        <taxon>Magnoliopsida</taxon>
        <taxon>eudicotyledons</taxon>
        <taxon>Gunneridae</taxon>
        <taxon>Pentapetalae</taxon>
        <taxon>rosids</taxon>
        <taxon>malvids</taxon>
        <taxon>Brassicales</taxon>
        <taxon>Brassicaceae</taxon>
        <taxon>Brassiceae</taxon>
        <taxon>Brassica</taxon>
    </lineage>
</organism>
<evidence type="ECO:0000256" key="7">
    <source>
        <dbReference type="ARBA" id="ARBA00023136"/>
    </source>
</evidence>
<keyword evidence="6" id="KW-1133">Transmembrane helix</keyword>
<comment type="caution">
    <text evidence="10">The sequence shown here is derived from an EMBL/GenBank/DDBJ whole genome shotgun (WGS) entry which is preliminary data.</text>
</comment>
<feature type="domain" description="Protein kinase" evidence="9">
    <location>
        <begin position="165"/>
        <end position="515"/>
    </location>
</feature>
<evidence type="ECO:0000256" key="6">
    <source>
        <dbReference type="ARBA" id="ARBA00022989"/>
    </source>
</evidence>
<evidence type="ECO:0000256" key="2">
    <source>
        <dbReference type="ARBA" id="ARBA00008684"/>
    </source>
</evidence>
<dbReference type="Pfam" id="PF00560">
    <property type="entry name" value="LRR_1"/>
    <property type="match status" value="3"/>
</dbReference>
<name>A0ABQ7AC69_BRACR</name>
<gene>
    <name evidence="10" type="ORF">DY000_02057114</name>
</gene>
<dbReference type="PROSITE" id="PS50011">
    <property type="entry name" value="PROTEIN_KINASE_DOM"/>
    <property type="match status" value="1"/>
</dbReference>
<sequence>MTVLASKDKDELIKRDQISLLSFRSSIVSDPHNSLSTWVSSSSSSSSVDVCNWFGVKCNNDSTRVIELDISGQDLRGEISPSIANLTALTVLDLSRNLFTGEIPNEIGSLHKTLKQLSLSENLLQGNIPHELGSLNRLVYLDLGTNRFTGQIPAELFCNGSSSSLQYIDISNNSLTGEIPLKNHCHLRELRFLLLWSNKLAGDVPPSLSNSTKLKWIDLESNLLTGELPSQVITNMPHLQFLYLSYNHFTAVEFSGSFKRECQILKRTRHRNLIRIITTCSKPGFKALVLPLMPNGSLERHLYPGEYSSRSLDLVQLVSICSDVAEGIAYLHHYSPVKVVHCDLKPSNILLDDDMTALVTDFGISRLVQGVEDTVSTDDSVSFGSTDGLLCGSVGYIAPEYGMGRRASIHGDVYSFGVLLLEIVSGRRPTDVAVNGGSSLHEFIKSHYPNSLEGIIEQALIRWKPQGKPERCDKLWREVILEMIELGLVCTQYTPSTRPNMLDVAHEMGQLKEYLFACPSLLHNQPQGTQGEAIS</sequence>
<dbReference type="SMART" id="SM00369">
    <property type="entry name" value="LRR_TYP"/>
    <property type="match status" value="4"/>
</dbReference>
<dbReference type="Pfam" id="PF08263">
    <property type="entry name" value="LRRNT_2"/>
    <property type="match status" value="1"/>
</dbReference>
<dbReference type="InterPro" id="IPR050647">
    <property type="entry name" value="Plant_LRR-RLKs"/>
</dbReference>
<dbReference type="PANTHER" id="PTHR48056">
    <property type="entry name" value="LRR RECEPTOR-LIKE SERINE/THREONINE-PROTEIN KINASE-RELATED"/>
    <property type="match status" value="1"/>
</dbReference>
<dbReference type="Proteomes" id="UP000266723">
    <property type="component" value="Unassembled WGS sequence"/>
</dbReference>
<dbReference type="InterPro" id="IPR011009">
    <property type="entry name" value="Kinase-like_dom_sf"/>
</dbReference>
<dbReference type="InterPro" id="IPR003591">
    <property type="entry name" value="Leu-rich_rpt_typical-subtyp"/>
</dbReference>
<evidence type="ECO:0000256" key="1">
    <source>
        <dbReference type="ARBA" id="ARBA00004370"/>
    </source>
</evidence>
<dbReference type="Gene3D" id="3.80.10.10">
    <property type="entry name" value="Ribonuclease Inhibitor"/>
    <property type="match status" value="2"/>
</dbReference>
<dbReference type="InterPro" id="IPR001611">
    <property type="entry name" value="Leu-rich_rpt"/>
</dbReference>
<evidence type="ECO:0000313" key="10">
    <source>
        <dbReference type="EMBL" id="KAF3495293.1"/>
    </source>
</evidence>
<keyword evidence="3" id="KW-0433">Leucine-rich repeat</keyword>
<dbReference type="InterPro" id="IPR013210">
    <property type="entry name" value="LRR_N_plant-typ"/>
</dbReference>
<keyword evidence="11" id="KW-1185">Reference proteome</keyword>
<keyword evidence="8" id="KW-0325">Glycoprotein</keyword>
<keyword evidence="5" id="KW-0677">Repeat</keyword>
<evidence type="ECO:0000259" key="9">
    <source>
        <dbReference type="PROSITE" id="PS50011"/>
    </source>
</evidence>
<dbReference type="PANTHER" id="PTHR48056:SF89">
    <property type="entry name" value="OS06G0585982 PROTEIN"/>
    <property type="match status" value="1"/>
</dbReference>
<dbReference type="SMART" id="SM00220">
    <property type="entry name" value="S_TKc"/>
    <property type="match status" value="1"/>
</dbReference>
<evidence type="ECO:0000256" key="3">
    <source>
        <dbReference type="ARBA" id="ARBA00022614"/>
    </source>
</evidence>
<dbReference type="InterPro" id="IPR000719">
    <property type="entry name" value="Prot_kinase_dom"/>
</dbReference>
<comment type="subcellular location">
    <subcellularLocation>
        <location evidence="1">Membrane</location>
    </subcellularLocation>
</comment>
<reference evidence="10 11" key="1">
    <citation type="journal article" date="2020" name="BMC Genomics">
        <title>Intraspecific diversification of the crop wild relative Brassica cretica Lam. using demographic model selection.</title>
        <authorList>
            <person name="Kioukis A."/>
            <person name="Michalopoulou V.A."/>
            <person name="Briers L."/>
            <person name="Pirintsos S."/>
            <person name="Studholme D.J."/>
            <person name="Pavlidis P."/>
            <person name="Sarris P.F."/>
        </authorList>
    </citation>
    <scope>NUCLEOTIDE SEQUENCE [LARGE SCALE GENOMIC DNA]</scope>
    <source>
        <strain evidence="11">cv. PFS-1207/04</strain>
    </source>
</reference>
<dbReference type="Pfam" id="PF00069">
    <property type="entry name" value="Pkinase"/>
    <property type="match status" value="1"/>
</dbReference>
<dbReference type="Gene3D" id="1.10.510.10">
    <property type="entry name" value="Transferase(Phosphotransferase) domain 1"/>
    <property type="match status" value="1"/>
</dbReference>
<dbReference type="EMBL" id="QGKV02002055">
    <property type="protein sequence ID" value="KAF3495293.1"/>
    <property type="molecule type" value="Genomic_DNA"/>
</dbReference>
<dbReference type="SUPFAM" id="SSF56112">
    <property type="entry name" value="Protein kinase-like (PK-like)"/>
    <property type="match status" value="1"/>
</dbReference>
<evidence type="ECO:0000256" key="8">
    <source>
        <dbReference type="ARBA" id="ARBA00023180"/>
    </source>
</evidence>
<protein>
    <recommendedName>
        <fullName evidence="9">Protein kinase domain-containing protein</fullName>
    </recommendedName>
</protein>
<dbReference type="SUPFAM" id="SSF52058">
    <property type="entry name" value="L domain-like"/>
    <property type="match status" value="1"/>
</dbReference>
<comment type="similarity">
    <text evidence="2">Belongs to the protein kinase superfamily. Ser/Thr protein kinase family.</text>
</comment>
<evidence type="ECO:0000256" key="5">
    <source>
        <dbReference type="ARBA" id="ARBA00022737"/>
    </source>
</evidence>
<evidence type="ECO:0000256" key="4">
    <source>
        <dbReference type="ARBA" id="ARBA00022692"/>
    </source>
</evidence>
<dbReference type="Pfam" id="PF13855">
    <property type="entry name" value="LRR_8"/>
    <property type="match status" value="1"/>
</dbReference>
<dbReference type="PROSITE" id="PS00108">
    <property type="entry name" value="PROTEIN_KINASE_ST"/>
    <property type="match status" value="1"/>
</dbReference>
<keyword evidence="7" id="KW-0472">Membrane</keyword>
<accession>A0ABQ7AC69</accession>
<dbReference type="InterPro" id="IPR032675">
    <property type="entry name" value="LRR_dom_sf"/>
</dbReference>
<dbReference type="InterPro" id="IPR008271">
    <property type="entry name" value="Ser/Thr_kinase_AS"/>
</dbReference>
<keyword evidence="4" id="KW-0812">Transmembrane</keyword>
<dbReference type="CDD" id="cd14066">
    <property type="entry name" value="STKc_IRAK"/>
    <property type="match status" value="1"/>
</dbReference>
<proteinExistence type="inferred from homology"/>
<evidence type="ECO:0000313" key="11">
    <source>
        <dbReference type="Proteomes" id="UP000266723"/>
    </source>
</evidence>